<dbReference type="Pfam" id="PF02237">
    <property type="entry name" value="BPL_C"/>
    <property type="match status" value="1"/>
</dbReference>
<protein>
    <recommendedName>
        <fullName evidence="3">biotin--[biotin carboxyl-carrier protein] ligase</fullName>
        <ecNumber evidence="3">6.3.4.15</ecNumber>
    </recommendedName>
</protein>
<dbReference type="Pfam" id="PF03099">
    <property type="entry name" value="BPL_LplA_LipB"/>
    <property type="match status" value="1"/>
</dbReference>
<name>A0A370I0L3_9NOCA</name>
<dbReference type="PROSITE" id="PS51733">
    <property type="entry name" value="BPL_LPL_CATALYTIC"/>
    <property type="match status" value="1"/>
</dbReference>
<dbReference type="GO" id="GO:0005737">
    <property type="term" value="C:cytoplasm"/>
    <property type="evidence" value="ECO:0007669"/>
    <property type="project" value="TreeGrafter"/>
</dbReference>
<dbReference type="SUPFAM" id="SSF55681">
    <property type="entry name" value="Class II aaRS and biotin synthetases"/>
    <property type="match status" value="1"/>
</dbReference>
<dbReference type="STRING" id="1210086.GCA_001613105_02681"/>
<evidence type="ECO:0000256" key="3">
    <source>
        <dbReference type="ARBA" id="ARBA00024227"/>
    </source>
</evidence>
<organism evidence="5 6">
    <name type="scientific">Nocardia pseudobrasiliensis</name>
    <dbReference type="NCBI Taxonomy" id="45979"/>
    <lineage>
        <taxon>Bacteria</taxon>
        <taxon>Bacillati</taxon>
        <taxon>Actinomycetota</taxon>
        <taxon>Actinomycetes</taxon>
        <taxon>Mycobacteriales</taxon>
        <taxon>Nocardiaceae</taxon>
        <taxon>Nocardia</taxon>
    </lineage>
</organism>
<dbReference type="NCBIfam" id="TIGR00121">
    <property type="entry name" value="birA_ligase"/>
    <property type="match status" value="1"/>
</dbReference>
<dbReference type="InterPro" id="IPR045864">
    <property type="entry name" value="aa-tRNA-synth_II/BPL/LPL"/>
</dbReference>
<dbReference type="EC" id="6.3.4.15" evidence="3"/>
<dbReference type="InterPro" id="IPR004143">
    <property type="entry name" value="BPL_LPL_catalytic"/>
</dbReference>
<evidence type="ECO:0000256" key="2">
    <source>
        <dbReference type="ARBA" id="ARBA00023267"/>
    </source>
</evidence>
<dbReference type="Gene3D" id="2.30.30.100">
    <property type="match status" value="1"/>
</dbReference>
<accession>A0A370I0L3</accession>
<gene>
    <name evidence="5" type="ORF">DFR76_108108</name>
</gene>
<dbReference type="CDD" id="cd16442">
    <property type="entry name" value="BPL"/>
    <property type="match status" value="1"/>
</dbReference>
<keyword evidence="2" id="KW-0092">Biotin</keyword>
<dbReference type="GO" id="GO:0004077">
    <property type="term" value="F:biotin--[biotin carboxyl-carrier protein] ligase activity"/>
    <property type="evidence" value="ECO:0007669"/>
    <property type="project" value="UniProtKB-EC"/>
</dbReference>
<evidence type="ECO:0000313" key="6">
    <source>
        <dbReference type="Proteomes" id="UP000254869"/>
    </source>
</evidence>
<sequence>MHRPPLDVERLRRSVADSPDLSFFTRLDVVESTGSTNADLIGHAGDPDSDRRVLIAEEQVQGRGRHERAWVSPPRAQLSMSMLVRLRGIDPAVVGWLPLLTGVAVVDGVRATSGLQANLKWPNDVLIDGRKTAGILAEVAAGAVDPTVVIGVGLNVSLTEDELPVPHATSLALAGAPEVDRTELALSLLRAFARHFTEWRTANWNVTGIAEEYRKRCATLGTEVRAELPGGEVLTGIATDVDENGRLLIGNRAVSAGDVTHLRAGY</sequence>
<dbReference type="InterPro" id="IPR004408">
    <property type="entry name" value="Biotin_CoA_COase_ligase"/>
</dbReference>
<dbReference type="PANTHER" id="PTHR12835:SF5">
    <property type="entry name" value="BIOTIN--PROTEIN LIGASE"/>
    <property type="match status" value="1"/>
</dbReference>
<dbReference type="EMBL" id="QQBC01000008">
    <property type="protein sequence ID" value="RDI64276.1"/>
    <property type="molecule type" value="Genomic_DNA"/>
</dbReference>
<evidence type="ECO:0000256" key="1">
    <source>
        <dbReference type="ARBA" id="ARBA00022598"/>
    </source>
</evidence>
<dbReference type="InterPro" id="IPR003142">
    <property type="entry name" value="BPL_C"/>
</dbReference>
<evidence type="ECO:0000259" key="4">
    <source>
        <dbReference type="PROSITE" id="PS51733"/>
    </source>
</evidence>
<dbReference type="Gene3D" id="3.30.930.10">
    <property type="entry name" value="Bira Bifunctional Protein, Domain 2"/>
    <property type="match status" value="1"/>
</dbReference>
<dbReference type="PANTHER" id="PTHR12835">
    <property type="entry name" value="BIOTIN PROTEIN LIGASE"/>
    <property type="match status" value="1"/>
</dbReference>
<proteinExistence type="predicted"/>
<reference evidence="5 6" key="1">
    <citation type="submission" date="2018-07" db="EMBL/GenBank/DDBJ databases">
        <title>Genomic Encyclopedia of Type Strains, Phase IV (KMG-IV): sequencing the most valuable type-strain genomes for metagenomic binning, comparative biology and taxonomic classification.</title>
        <authorList>
            <person name="Goeker M."/>
        </authorList>
    </citation>
    <scope>NUCLEOTIDE SEQUENCE [LARGE SCALE GENOMIC DNA]</scope>
    <source>
        <strain evidence="5 6">DSM 44290</strain>
    </source>
</reference>
<feature type="domain" description="BPL/LPL catalytic" evidence="4">
    <location>
        <begin position="16"/>
        <end position="200"/>
    </location>
</feature>
<dbReference type="AlphaFoldDB" id="A0A370I0L3"/>
<keyword evidence="6" id="KW-1185">Reference proteome</keyword>
<keyword evidence="1 5" id="KW-0436">Ligase</keyword>
<comment type="caution">
    <text evidence="5">The sequence shown here is derived from an EMBL/GenBank/DDBJ whole genome shotgun (WGS) entry which is preliminary data.</text>
</comment>
<evidence type="ECO:0000313" key="5">
    <source>
        <dbReference type="EMBL" id="RDI64276.1"/>
    </source>
</evidence>
<dbReference type="Proteomes" id="UP000254869">
    <property type="component" value="Unassembled WGS sequence"/>
</dbReference>